<protein>
    <submittedName>
        <fullName evidence="4">Cilia- and flagella-associated protein 157</fullName>
    </submittedName>
</protein>
<keyword evidence="1" id="KW-0175">Coiled coil</keyword>
<sequence length="312" mass="36218">MEKLSREARNDIEERMHALNLWEKTVMRTQNRGEEIDALLQVITNFDTLWCHHSIQIGSVEALSRRINAKLRERNERERCLRNAVRDTSERTTRLEKFEKHLEVLRKKHSNLQDKMKNTYSQEQKSANNKRIRIDNLIRNCKSELKKLNNQICIEEDKVTHQERTIYDQDLKILQIESRLSKLQDEVSLEEIEEYQKGIQHLSAELERLSRVQKKLATELEVLQVNLSLQLKRDLNEKLVALTMSRLQSKKDQKAVEAHARAYLAAADITTGPRPSWVSVRDTNKLLSGASSTGTSCPNTAITAKTLPNTTR</sequence>
<accession>A0A0R3W164</accession>
<reference evidence="4" key="1">
    <citation type="submission" date="2017-02" db="UniProtKB">
        <authorList>
            <consortium name="WormBaseParasite"/>
        </authorList>
    </citation>
    <scope>IDENTIFICATION</scope>
</reference>
<gene>
    <name evidence="2" type="ORF">TASK_LOCUS3457</name>
</gene>
<evidence type="ECO:0000313" key="3">
    <source>
        <dbReference type="Proteomes" id="UP000282613"/>
    </source>
</evidence>
<dbReference type="EMBL" id="UYRS01018299">
    <property type="protein sequence ID" value="VDK31837.1"/>
    <property type="molecule type" value="Genomic_DNA"/>
</dbReference>
<name>A0A0R3W164_TAEAS</name>
<feature type="coiled-coil region" evidence="1">
    <location>
        <begin position="95"/>
        <end position="226"/>
    </location>
</feature>
<reference evidence="2 3" key="2">
    <citation type="submission" date="2018-11" db="EMBL/GenBank/DDBJ databases">
        <authorList>
            <consortium name="Pathogen Informatics"/>
        </authorList>
    </citation>
    <scope>NUCLEOTIDE SEQUENCE [LARGE SCALE GENOMIC DNA]</scope>
</reference>
<dbReference type="OrthoDB" id="10259720at2759"/>
<keyword evidence="3" id="KW-1185">Reference proteome</keyword>
<dbReference type="WBParaSite" id="TASK_0000345601-mRNA-1">
    <property type="protein sequence ID" value="TASK_0000345601-mRNA-1"/>
    <property type="gene ID" value="TASK_0000345601"/>
</dbReference>
<evidence type="ECO:0000313" key="2">
    <source>
        <dbReference type="EMBL" id="VDK31837.1"/>
    </source>
</evidence>
<evidence type="ECO:0000256" key="1">
    <source>
        <dbReference type="SAM" id="Coils"/>
    </source>
</evidence>
<organism evidence="4">
    <name type="scientific">Taenia asiatica</name>
    <name type="common">Asian tapeworm</name>
    <dbReference type="NCBI Taxonomy" id="60517"/>
    <lineage>
        <taxon>Eukaryota</taxon>
        <taxon>Metazoa</taxon>
        <taxon>Spiralia</taxon>
        <taxon>Lophotrochozoa</taxon>
        <taxon>Platyhelminthes</taxon>
        <taxon>Cestoda</taxon>
        <taxon>Eucestoda</taxon>
        <taxon>Cyclophyllidea</taxon>
        <taxon>Taeniidae</taxon>
        <taxon>Taenia</taxon>
    </lineage>
</organism>
<dbReference type="AlphaFoldDB" id="A0A0R3W164"/>
<dbReference type="Proteomes" id="UP000282613">
    <property type="component" value="Unassembled WGS sequence"/>
</dbReference>
<dbReference type="STRING" id="60517.A0A0R3W164"/>
<evidence type="ECO:0000313" key="4">
    <source>
        <dbReference type="WBParaSite" id="TASK_0000345601-mRNA-1"/>
    </source>
</evidence>
<proteinExistence type="predicted"/>